<reference evidence="1 2" key="1">
    <citation type="journal article" date="2022" name="bioRxiv">
        <title>An ancient truncated duplication of the anti-Mullerian hormone receptor type 2 gene is a potential conserved master sex determinant in the Pangasiidae catfish family.</title>
        <authorList>
            <person name="Wen M."/>
            <person name="Pan Q."/>
            <person name="Jouanno E."/>
            <person name="Montfort J."/>
            <person name="Zahm M."/>
            <person name="Cabau C."/>
            <person name="Klopp C."/>
            <person name="Iampietro C."/>
            <person name="Roques C."/>
            <person name="Bouchez O."/>
            <person name="Castinel A."/>
            <person name="Donnadieu C."/>
            <person name="Parrinello H."/>
            <person name="Poncet C."/>
            <person name="Belmonte E."/>
            <person name="Gautier V."/>
            <person name="Avarre J.-C."/>
            <person name="Dugue R."/>
            <person name="Gustiano R."/>
            <person name="Ha T.T.T."/>
            <person name="Campet M."/>
            <person name="Sriphairoj K."/>
            <person name="Ribolli J."/>
            <person name="de Almeida F.L."/>
            <person name="Desvignes T."/>
            <person name="Postlethwait J.H."/>
            <person name="Bucao C.F."/>
            <person name="Robinson-Rechavi M."/>
            <person name="Bobe J."/>
            <person name="Herpin A."/>
            <person name="Guiguen Y."/>
        </authorList>
    </citation>
    <scope>NUCLEOTIDE SEQUENCE [LARGE SCALE GENOMIC DNA]</scope>
    <source>
        <strain evidence="1">YG-Dec2019</strain>
    </source>
</reference>
<keyword evidence="2" id="KW-1185">Reference proteome</keyword>
<proteinExistence type="predicted"/>
<sequence length="54" mass="5606">MPVGGLLGVCECVHGALRCTGVPSSMYSRFAPNVPGIGSGPTTTLTVKWLLKMN</sequence>
<accession>A0ACC5XQ24</accession>
<name>A0ACC5XQ24_PANGG</name>
<dbReference type="Proteomes" id="UP000829447">
    <property type="component" value="Linkage Group LG25"/>
</dbReference>
<evidence type="ECO:0000313" key="2">
    <source>
        <dbReference type="Proteomes" id="UP000829447"/>
    </source>
</evidence>
<dbReference type="EMBL" id="CM040478">
    <property type="protein sequence ID" value="MCI4393329.1"/>
    <property type="molecule type" value="Genomic_DNA"/>
</dbReference>
<comment type="caution">
    <text evidence="1">The sequence shown here is derived from an EMBL/GenBank/DDBJ whole genome shotgun (WGS) entry which is preliminary data.</text>
</comment>
<organism evidence="1 2">
    <name type="scientific">Pangasianodon gigas</name>
    <name type="common">Mekong giant catfish</name>
    <name type="synonym">Pangasius gigas</name>
    <dbReference type="NCBI Taxonomy" id="30993"/>
    <lineage>
        <taxon>Eukaryota</taxon>
        <taxon>Metazoa</taxon>
        <taxon>Chordata</taxon>
        <taxon>Craniata</taxon>
        <taxon>Vertebrata</taxon>
        <taxon>Euteleostomi</taxon>
        <taxon>Actinopterygii</taxon>
        <taxon>Neopterygii</taxon>
        <taxon>Teleostei</taxon>
        <taxon>Ostariophysi</taxon>
        <taxon>Siluriformes</taxon>
        <taxon>Pangasiidae</taxon>
        <taxon>Pangasianodon</taxon>
    </lineage>
</organism>
<protein>
    <submittedName>
        <fullName evidence="1">Uncharacterized protein</fullName>
    </submittedName>
</protein>
<gene>
    <name evidence="1" type="ORF">PGIGA_G00156280</name>
</gene>
<evidence type="ECO:0000313" key="1">
    <source>
        <dbReference type="EMBL" id="MCI4393329.1"/>
    </source>
</evidence>